<feature type="region of interest" description="Disordered" evidence="2">
    <location>
        <begin position="134"/>
        <end position="163"/>
    </location>
</feature>
<reference evidence="3" key="1">
    <citation type="submission" date="2021-01" db="EMBL/GenBank/DDBJ databases">
        <title>Adiantum capillus-veneris genome.</title>
        <authorList>
            <person name="Fang Y."/>
            <person name="Liao Q."/>
        </authorList>
    </citation>
    <scope>NUCLEOTIDE SEQUENCE</scope>
    <source>
        <strain evidence="3">H3</strain>
        <tissue evidence="3">Leaf</tissue>
    </source>
</reference>
<feature type="region of interest" description="Disordered" evidence="2">
    <location>
        <begin position="65"/>
        <end position="94"/>
    </location>
</feature>
<dbReference type="PANTHER" id="PTHR47491">
    <property type="entry name" value="CAP-GLY DOMAIN LINKER"/>
    <property type="match status" value="1"/>
</dbReference>
<dbReference type="OrthoDB" id="1938127at2759"/>
<keyword evidence="1" id="KW-0175">Coiled coil</keyword>
<gene>
    <name evidence="3" type="ORF">GOP47_0016886</name>
</gene>
<dbReference type="Gene3D" id="1.10.287.1490">
    <property type="match status" value="1"/>
</dbReference>
<feature type="region of interest" description="Disordered" evidence="2">
    <location>
        <begin position="665"/>
        <end position="684"/>
    </location>
</feature>
<evidence type="ECO:0000256" key="2">
    <source>
        <dbReference type="SAM" id="MobiDB-lite"/>
    </source>
</evidence>
<feature type="coiled-coil region" evidence="1">
    <location>
        <begin position="759"/>
        <end position="856"/>
    </location>
</feature>
<comment type="caution">
    <text evidence="3">The sequence shown here is derived from an EMBL/GenBank/DDBJ whole genome shotgun (WGS) entry which is preliminary data.</text>
</comment>
<keyword evidence="4" id="KW-1185">Reference proteome</keyword>
<dbReference type="Proteomes" id="UP000886520">
    <property type="component" value="Chromosome 16"/>
</dbReference>
<feature type="compositionally biased region" description="Basic and acidic residues" evidence="2">
    <location>
        <begin position="668"/>
        <end position="677"/>
    </location>
</feature>
<dbReference type="AlphaFoldDB" id="A0A9D4UII9"/>
<proteinExistence type="predicted"/>
<name>A0A9D4UII9_ADICA</name>
<sequence>MAHAYHKAHPRGPLSELPVFNHDKKQTQKTAHDALLDRLSELSEPARPLPAENLKNNKMLDNTTDYYHCGGKRNSSKSVRNLSAPKPRPPASAASIVNETSRRVNSMRILSTTNPLSGEGLPLDWRDDNHYSLSKPKRGNIGTAVSSRRPRQPFNLDSPMDTSISFSNELIPATKTKPAPRQQSPSSNKAKAAFKYLSAKIVTDKLVKALTKDRTSSHGNDANKQGEHHSTDKQRGTSTGQENAVNANVKANGSITGSKVSGHLARLVGHPTRANDTENGYSGSPPRESIEYGESHDASSYRDGNPSNETRLTNSHIINPTADEVSFYEVLDPLEAHARAYEEQAIMLGTGNELSDVLIRTLVHDGDFEYDTLEIHIDVLRKEFRKHIEDKKDLALKMAAELRARLLERVRAEEMLKKTRVETENKVRMMEREVVEMKSRFQEEMEESEMQWTSKLEKLRSKEKRLSERLKEILEEKVELHKEVSALTTKKDALLEEVQGYQESIKEFKAEAEESSQEAVKLRKLLEESMKRLSERDGQGKATEEDGNTLGRKYRHKEREVMEKQKAVSKLQKLCKEQDKTIAGLRFALGEQANSAQLQGKGEFFVKLQRELVRLSGIEQGLRKEVDSYKTEVVAAKRENAILVDRLGTIMRKLGNVAIRLADSDSLDPEHPSREAKSCNQQDNAGIMRVEEINDEQEAEFDLRTSNGNDDMAIVLLGHSSNSASSNLLDVVAKGSKMSEVHDLITSRLESHCEEREDLEKLQEDVQILVHTKDRLQEEASNLHSALSLTNRRVHELETELASKEGELGGMKEELGRVQEQRDNVQKEADFMGREAIRLSTQVDRLRRKIERLDEDVMLKDGQLSILRGALHENSQ</sequence>
<feature type="coiled-coil region" evidence="1">
    <location>
        <begin position="413"/>
        <end position="574"/>
    </location>
</feature>
<evidence type="ECO:0000313" key="4">
    <source>
        <dbReference type="Proteomes" id="UP000886520"/>
    </source>
</evidence>
<feature type="compositionally biased region" description="Basic and acidic residues" evidence="2">
    <location>
        <begin position="224"/>
        <end position="235"/>
    </location>
</feature>
<accession>A0A9D4UII9</accession>
<feature type="compositionally biased region" description="Basic and acidic residues" evidence="2">
    <location>
        <begin position="288"/>
        <end position="300"/>
    </location>
</feature>
<evidence type="ECO:0000313" key="3">
    <source>
        <dbReference type="EMBL" id="KAI5068541.1"/>
    </source>
</evidence>
<organism evidence="3 4">
    <name type="scientific">Adiantum capillus-veneris</name>
    <name type="common">Maidenhair fern</name>
    <dbReference type="NCBI Taxonomy" id="13818"/>
    <lineage>
        <taxon>Eukaryota</taxon>
        <taxon>Viridiplantae</taxon>
        <taxon>Streptophyta</taxon>
        <taxon>Embryophyta</taxon>
        <taxon>Tracheophyta</taxon>
        <taxon>Polypodiopsida</taxon>
        <taxon>Polypodiidae</taxon>
        <taxon>Polypodiales</taxon>
        <taxon>Pteridineae</taxon>
        <taxon>Pteridaceae</taxon>
        <taxon>Vittarioideae</taxon>
        <taxon>Adiantum</taxon>
    </lineage>
</organism>
<dbReference type="PANTHER" id="PTHR47491:SF5">
    <property type="entry name" value="CAP-GLY DOMAIN LINKER"/>
    <property type="match status" value="1"/>
</dbReference>
<evidence type="ECO:0000256" key="1">
    <source>
        <dbReference type="SAM" id="Coils"/>
    </source>
</evidence>
<feature type="region of interest" description="Disordered" evidence="2">
    <location>
        <begin position="212"/>
        <end position="242"/>
    </location>
</feature>
<dbReference type="EMBL" id="JABFUD020000016">
    <property type="protein sequence ID" value="KAI5068541.1"/>
    <property type="molecule type" value="Genomic_DNA"/>
</dbReference>
<feature type="region of interest" description="Disordered" evidence="2">
    <location>
        <begin position="270"/>
        <end position="308"/>
    </location>
</feature>
<protein>
    <submittedName>
        <fullName evidence="3">Uncharacterized protein</fullName>
    </submittedName>
</protein>